<evidence type="ECO:0000313" key="7">
    <source>
        <dbReference type="EMBL" id="MXQ65361.1"/>
    </source>
</evidence>
<comment type="caution">
    <text evidence="7">The sequence shown here is derived from an EMBL/GenBank/DDBJ whole genome shotgun (WGS) entry which is preliminary data.</text>
</comment>
<keyword evidence="5" id="KW-0472">Membrane</keyword>
<dbReference type="GO" id="GO:0005524">
    <property type="term" value="F:ATP binding"/>
    <property type="evidence" value="ECO:0007669"/>
    <property type="project" value="UniProtKB-KW"/>
</dbReference>
<keyword evidence="3 7" id="KW-0418">Kinase</keyword>
<dbReference type="SMART" id="SM00320">
    <property type="entry name" value="WD40"/>
    <property type="match status" value="6"/>
</dbReference>
<evidence type="ECO:0000259" key="6">
    <source>
        <dbReference type="PROSITE" id="PS50011"/>
    </source>
</evidence>
<dbReference type="Gene3D" id="3.30.200.20">
    <property type="entry name" value="Phosphorylase Kinase, domain 1"/>
    <property type="match status" value="1"/>
</dbReference>
<dbReference type="Gene3D" id="2.130.10.10">
    <property type="entry name" value="YVTN repeat-like/Quinoprotein amine dehydrogenase"/>
    <property type="match status" value="2"/>
</dbReference>
<dbReference type="InterPro" id="IPR001680">
    <property type="entry name" value="WD40_rpt"/>
</dbReference>
<keyword evidence="5" id="KW-1133">Transmembrane helix</keyword>
<keyword evidence="2" id="KW-0547">Nucleotide-binding</keyword>
<dbReference type="InterPro" id="IPR011659">
    <property type="entry name" value="WD40"/>
</dbReference>
<evidence type="ECO:0000313" key="8">
    <source>
        <dbReference type="Proteomes" id="UP000431901"/>
    </source>
</evidence>
<dbReference type="InterPro" id="IPR011009">
    <property type="entry name" value="Kinase-like_dom_sf"/>
</dbReference>
<dbReference type="SMART" id="SM00220">
    <property type="entry name" value="S_TKc"/>
    <property type="match status" value="1"/>
</dbReference>
<feature type="domain" description="Protein kinase" evidence="6">
    <location>
        <begin position="1"/>
        <end position="243"/>
    </location>
</feature>
<dbReference type="InterPro" id="IPR008271">
    <property type="entry name" value="Ser/Thr_kinase_AS"/>
</dbReference>
<dbReference type="PANTHER" id="PTHR43289">
    <property type="entry name" value="MITOGEN-ACTIVATED PROTEIN KINASE KINASE KINASE 20-RELATED"/>
    <property type="match status" value="1"/>
</dbReference>
<dbReference type="GO" id="GO:0004674">
    <property type="term" value="F:protein serine/threonine kinase activity"/>
    <property type="evidence" value="ECO:0007669"/>
    <property type="project" value="TreeGrafter"/>
</dbReference>
<keyword evidence="4" id="KW-0067">ATP-binding</keyword>
<dbReference type="SUPFAM" id="SSF56112">
    <property type="entry name" value="Protein kinase-like (PK-like)"/>
    <property type="match status" value="1"/>
</dbReference>
<dbReference type="PROSITE" id="PS00108">
    <property type="entry name" value="PROTEIN_KINASE_ST"/>
    <property type="match status" value="1"/>
</dbReference>
<keyword evidence="1" id="KW-0808">Transferase</keyword>
<organism evidence="7 8">
    <name type="scientific">Actinomadura rayongensis</name>
    <dbReference type="NCBI Taxonomy" id="1429076"/>
    <lineage>
        <taxon>Bacteria</taxon>
        <taxon>Bacillati</taxon>
        <taxon>Actinomycetota</taxon>
        <taxon>Actinomycetes</taxon>
        <taxon>Streptosporangiales</taxon>
        <taxon>Thermomonosporaceae</taxon>
        <taxon>Actinomadura</taxon>
    </lineage>
</organism>
<dbReference type="InterPro" id="IPR011047">
    <property type="entry name" value="Quinoprotein_ADH-like_sf"/>
</dbReference>
<sequence>MGEVFRGVSPSGRAVAVKIVRAEYAADPEFRRRFAREIEAARRVGGFHTAQVVDADPDAASPWLVTAYIPGPSLRQVVLRQGPLAPDAVRELGAGLAEGLAAIHACGLVHRDLKPGNVIMGPDGPRIIDFGIARAADATALTSTGAVVGTFSFMSPEQVRADATGPASDVFSLGCVLAYAALGRGPFDAPTIPAIVRRIVATPPDLAGLADPGLRDVVGRCLEKDPRRRPSVPDVLTGLTTGVPRRVPRRAVLFGGAGAAAAAAVAVPAALLWPGGRRNNAPKTPLTVPTVVTLPSTETTMYALAYAPDGRTLVGAGYGSLLRWDLATARVSTREVDDDATYKAPMALSPDGRVLATGGEDGNLHLRDTGTGQITRKVPARGVTVLAFAPDGRSLAVGPGDARHELWVWNTVTGRQKVMTSGGNAVAVAFSPDGKRLGGRLTYGELRVWDAADGSRTADASSRGDFQDCLAFSRDGETVAISNGYEGSVEVRSASDGRLRATFRGVRARALAFSPDGDTLVGVDEEKVRVLHVPTRRVTATFPGDGDDYHQAVVFAPDGQSFATAGGSGTTRFYRF</sequence>
<dbReference type="AlphaFoldDB" id="A0A6I4W7B9"/>
<dbReference type="InterPro" id="IPR000719">
    <property type="entry name" value="Prot_kinase_dom"/>
</dbReference>
<dbReference type="Pfam" id="PF07676">
    <property type="entry name" value="PD40"/>
    <property type="match status" value="1"/>
</dbReference>
<dbReference type="PROSITE" id="PS50011">
    <property type="entry name" value="PROTEIN_KINASE_DOM"/>
    <property type="match status" value="1"/>
</dbReference>
<dbReference type="Pfam" id="PF00400">
    <property type="entry name" value="WD40"/>
    <property type="match status" value="1"/>
</dbReference>
<dbReference type="Pfam" id="PF00069">
    <property type="entry name" value="Pkinase"/>
    <property type="match status" value="1"/>
</dbReference>
<accession>A0A6I4W7B9</accession>
<keyword evidence="8" id="KW-1185">Reference proteome</keyword>
<reference evidence="7 8" key="1">
    <citation type="submission" date="2019-12" db="EMBL/GenBank/DDBJ databases">
        <title>Nocardia macrotermitis sp. nov. and Nocardia aurantia sp. nov., isolated from the gut of the fungus growing-termite Macrotermes natalensis.</title>
        <authorList>
            <person name="Christine B."/>
            <person name="Rene B."/>
        </authorList>
    </citation>
    <scope>NUCLEOTIDE SEQUENCE [LARGE SCALE GENOMIC DNA]</scope>
    <source>
        <strain evidence="7 8">DSM 102126</strain>
    </source>
</reference>
<evidence type="ECO:0000256" key="2">
    <source>
        <dbReference type="ARBA" id="ARBA00022741"/>
    </source>
</evidence>
<evidence type="ECO:0000256" key="4">
    <source>
        <dbReference type="ARBA" id="ARBA00022840"/>
    </source>
</evidence>
<evidence type="ECO:0000256" key="3">
    <source>
        <dbReference type="ARBA" id="ARBA00022777"/>
    </source>
</evidence>
<evidence type="ECO:0000256" key="1">
    <source>
        <dbReference type="ARBA" id="ARBA00022679"/>
    </source>
</evidence>
<dbReference type="Gene3D" id="1.10.510.10">
    <property type="entry name" value="Transferase(Phosphotransferase) domain 1"/>
    <property type="match status" value="1"/>
</dbReference>
<dbReference type="InterPro" id="IPR015943">
    <property type="entry name" value="WD40/YVTN_repeat-like_dom_sf"/>
</dbReference>
<dbReference type="CDD" id="cd14014">
    <property type="entry name" value="STKc_PknB_like"/>
    <property type="match status" value="1"/>
</dbReference>
<dbReference type="PANTHER" id="PTHR43289:SF34">
    <property type="entry name" value="SERINE_THREONINE-PROTEIN KINASE YBDM-RELATED"/>
    <property type="match status" value="1"/>
</dbReference>
<proteinExistence type="predicted"/>
<evidence type="ECO:0000256" key="5">
    <source>
        <dbReference type="SAM" id="Phobius"/>
    </source>
</evidence>
<gene>
    <name evidence="7" type="ORF">GQ466_15090</name>
</gene>
<dbReference type="Proteomes" id="UP000431901">
    <property type="component" value="Unassembled WGS sequence"/>
</dbReference>
<protein>
    <submittedName>
        <fullName evidence="7">Protein kinase</fullName>
    </submittedName>
</protein>
<dbReference type="SUPFAM" id="SSF50998">
    <property type="entry name" value="Quinoprotein alcohol dehydrogenase-like"/>
    <property type="match status" value="1"/>
</dbReference>
<keyword evidence="5" id="KW-0812">Transmembrane</keyword>
<feature type="transmembrane region" description="Helical" evidence="5">
    <location>
        <begin position="251"/>
        <end position="273"/>
    </location>
</feature>
<name>A0A6I4W7B9_9ACTN</name>
<dbReference type="EMBL" id="WUTW01000002">
    <property type="protein sequence ID" value="MXQ65361.1"/>
    <property type="molecule type" value="Genomic_DNA"/>
</dbReference>